<proteinExistence type="predicted"/>
<protein>
    <submittedName>
        <fullName evidence="1">Uncharacterized protein</fullName>
    </submittedName>
</protein>
<evidence type="ECO:0000313" key="1">
    <source>
        <dbReference type="EMBL" id="AOY78766.1"/>
    </source>
</evidence>
<dbReference type="EMBL" id="CP017708">
    <property type="protein sequence ID" value="AOY78766.1"/>
    <property type="molecule type" value="Genomic_DNA"/>
</dbReference>
<dbReference type="Proteomes" id="UP000176944">
    <property type="component" value="Chromosome"/>
</dbReference>
<evidence type="ECO:0000313" key="2">
    <source>
        <dbReference type="Proteomes" id="UP000176944"/>
    </source>
</evidence>
<sequence>MEQCKLLRYQISCPGLPLAVYREVAAHLRQVTGVDADLLPQTSQQFDYNQSQVGGLWIEYAETIDKVERERVKQILSYYQNRYGAWEEDTSDGGHQLT</sequence>
<gene>
    <name evidence="1" type="ORF">BJP36_01520</name>
</gene>
<organism evidence="1 2">
    <name type="scientific">Moorena producens (strain JHB)</name>
    <dbReference type="NCBI Taxonomy" id="1454205"/>
    <lineage>
        <taxon>Bacteria</taxon>
        <taxon>Bacillati</taxon>
        <taxon>Cyanobacteriota</taxon>
        <taxon>Cyanophyceae</taxon>
        <taxon>Coleofasciculales</taxon>
        <taxon>Coleofasciculaceae</taxon>
        <taxon>Moorena</taxon>
    </lineage>
</organism>
<name>A0A1D9FTR8_MOOP1</name>
<reference evidence="2" key="1">
    <citation type="submission" date="2016-10" db="EMBL/GenBank/DDBJ databases">
        <title>Comparative genomics uncovers the prolific and rare metabolic potential of the cyanobacterial genus Moorea.</title>
        <authorList>
            <person name="Leao T."/>
            <person name="Castelao G."/>
            <person name="Korobeynikov A."/>
            <person name="Monroe E.A."/>
            <person name="Podell S."/>
            <person name="Glukhov E."/>
            <person name="Allen E."/>
            <person name="Gerwick W.H."/>
            <person name="Gerwick L."/>
        </authorList>
    </citation>
    <scope>NUCLEOTIDE SEQUENCE [LARGE SCALE GENOMIC DNA]</scope>
    <source>
        <strain evidence="2">JHB</strain>
    </source>
</reference>
<dbReference type="AlphaFoldDB" id="A0A1D9FTR8"/>
<accession>A0A1D9FTR8</accession>